<protein>
    <submittedName>
        <fullName evidence="2">Uncharacterized protein</fullName>
    </submittedName>
</protein>
<evidence type="ECO:0000313" key="3">
    <source>
        <dbReference type="Proteomes" id="UP000018747"/>
    </source>
</evidence>
<feature type="transmembrane region" description="Helical" evidence="1">
    <location>
        <begin position="98"/>
        <end position="116"/>
    </location>
</feature>
<keyword evidence="1" id="KW-1133">Transmembrane helix</keyword>
<name>V6I5V7_9LEPT</name>
<keyword evidence="3" id="KW-1185">Reference proteome</keyword>
<comment type="caution">
    <text evidence="2">The sequence shown here is derived from an EMBL/GenBank/DDBJ whole genome shotgun (WGS) entry which is preliminary data.</text>
</comment>
<evidence type="ECO:0000313" key="2">
    <source>
        <dbReference type="EMBL" id="EQA61089.1"/>
    </source>
</evidence>
<keyword evidence="1" id="KW-0812">Transmembrane</keyword>
<accession>V6I5V7</accession>
<proteinExistence type="predicted"/>
<organism evidence="2 3">
    <name type="scientific">Leptospira alexanderi serovar Manhao 3 str. L 60</name>
    <dbReference type="NCBI Taxonomy" id="1049759"/>
    <lineage>
        <taxon>Bacteria</taxon>
        <taxon>Pseudomonadati</taxon>
        <taxon>Spirochaetota</taxon>
        <taxon>Spirochaetia</taxon>
        <taxon>Leptospirales</taxon>
        <taxon>Leptospiraceae</taxon>
        <taxon>Leptospira</taxon>
    </lineage>
</organism>
<feature type="transmembrane region" description="Helical" evidence="1">
    <location>
        <begin position="12"/>
        <end position="31"/>
    </location>
</feature>
<dbReference type="Proteomes" id="UP000018747">
    <property type="component" value="Unassembled WGS sequence"/>
</dbReference>
<feature type="transmembrane region" description="Helical" evidence="1">
    <location>
        <begin position="73"/>
        <end position="92"/>
    </location>
</feature>
<feature type="transmembrane region" description="Helical" evidence="1">
    <location>
        <begin position="43"/>
        <end position="61"/>
    </location>
</feature>
<evidence type="ECO:0000256" key="1">
    <source>
        <dbReference type="SAM" id="Phobius"/>
    </source>
</evidence>
<sequence>MFFIHKYKKDFLKFFCAFWIVSFSINIYLTGKDLTSAFFLPHGRFWELMTGSFLGYIAIFYKDRFDYKFNNLFRNIRSIIGIFLIGIAFYCIDQEKAFPGWWALMPSIGALLLISADNGQ</sequence>
<dbReference type="AlphaFoldDB" id="V6I5V7"/>
<reference evidence="2" key="1">
    <citation type="submission" date="2013-05" db="EMBL/GenBank/DDBJ databases">
        <authorList>
            <person name="Harkins D.M."/>
            <person name="Durkin A.S."/>
            <person name="Brinkac L.M."/>
            <person name="Haft D.H."/>
            <person name="Selengut J.D."/>
            <person name="Sanka R."/>
            <person name="DePew J."/>
            <person name="Purushe J."/>
            <person name="Hartskeerl R.A."/>
            <person name="Ahmed A."/>
            <person name="van der Linden H."/>
            <person name="Goris M.G.A."/>
            <person name="Vinetz J.M."/>
            <person name="Sutton G.G."/>
            <person name="Nierman W.C."/>
            <person name="Fouts D.E."/>
        </authorList>
    </citation>
    <scope>NUCLEOTIDE SEQUENCE [LARGE SCALE GENOMIC DNA]</scope>
    <source>
        <strain evidence="2">L 60</strain>
    </source>
</reference>
<keyword evidence="1" id="KW-0472">Membrane</keyword>
<dbReference type="RefSeq" id="WP_010578397.1">
    <property type="nucleotide sequence ID" value="NZ_AHMT02000052.1"/>
</dbReference>
<gene>
    <name evidence="2" type="ORF">LEP1GSC062_1333</name>
</gene>
<dbReference type="EMBL" id="AHMT02000052">
    <property type="protein sequence ID" value="EQA61089.1"/>
    <property type="molecule type" value="Genomic_DNA"/>
</dbReference>